<feature type="domain" description="Zinc finger DksA/TraR C4-type" evidence="5">
    <location>
        <begin position="82"/>
        <end position="113"/>
    </location>
</feature>
<dbReference type="Gene3D" id="1.20.120.910">
    <property type="entry name" value="DksA, coiled-coil domain"/>
    <property type="match status" value="1"/>
</dbReference>
<sequence length="114" mass="13314">MDERQQILARKMQLEQLIQNKQEIIMIPLSEWTDELSSYDQHSADNATDLYEREKNIGILELLELELEKVNDALNRYDLGQRAICSICGQPIEPQRLKRLVSTTVCSQCAHYYD</sequence>
<evidence type="ECO:0000313" key="7">
    <source>
        <dbReference type="Proteomes" id="UP000045545"/>
    </source>
</evidence>
<dbReference type="SUPFAM" id="SSF109635">
    <property type="entry name" value="DnaK suppressor protein DksA, alpha-hairpin domain"/>
    <property type="match status" value="1"/>
</dbReference>
<keyword evidence="3" id="KW-0862">Zinc</keyword>
<dbReference type="OrthoDB" id="9811543at2"/>
<organism evidence="6 7">
    <name type="scientific">Syntrophomonas zehnderi OL-4</name>
    <dbReference type="NCBI Taxonomy" id="690567"/>
    <lineage>
        <taxon>Bacteria</taxon>
        <taxon>Bacillati</taxon>
        <taxon>Bacillota</taxon>
        <taxon>Clostridia</taxon>
        <taxon>Eubacteriales</taxon>
        <taxon>Syntrophomonadaceae</taxon>
        <taxon>Syntrophomonas</taxon>
    </lineage>
</organism>
<protein>
    <submittedName>
        <fullName evidence="6">Zinc finger, DksA/TraR C4-type</fullName>
    </submittedName>
</protein>
<dbReference type="InterPro" id="IPR037187">
    <property type="entry name" value="DnaK_N"/>
</dbReference>
<dbReference type="GO" id="GO:0008270">
    <property type="term" value="F:zinc ion binding"/>
    <property type="evidence" value="ECO:0007669"/>
    <property type="project" value="UniProtKB-KW"/>
</dbReference>
<name>A0A0E4C8M8_9FIRM</name>
<feature type="zinc finger region" description="dksA C4-type" evidence="4">
    <location>
        <begin position="85"/>
        <end position="109"/>
    </location>
</feature>
<evidence type="ECO:0000256" key="1">
    <source>
        <dbReference type="ARBA" id="ARBA00022723"/>
    </source>
</evidence>
<gene>
    <name evidence="6" type="ORF">1488</name>
</gene>
<evidence type="ECO:0000259" key="5">
    <source>
        <dbReference type="Pfam" id="PF01258"/>
    </source>
</evidence>
<dbReference type="AlphaFoldDB" id="A0A0E4C8M8"/>
<accession>A0A0E4C8M8</accession>
<keyword evidence="1" id="KW-0479">Metal-binding</keyword>
<proteinExistence type="predicted"/>
<dbReference type="PANTHER" id="PTHR33823">
    <property type="entry name" value="RNA POLYMERASE-BINDING TRANSCRIPTION FACTOR DKSA-RELATED"/>
    <property type="match status" value="1"/>
</dbReference>
<evidence type="ECO:0000313" key="6">
    <source>
        <dbReference type="EMBL" id="CFX58418.1"/>
    </source>
</evidence>
<evidence type="ECO:0000256" key="2">
    <source>
        <dbReference type="ARBA" id="ARBA00022771"/>
    </source>
</evidence>
<evidence type="ECO:0000256" key="3">
    <source>
        <dbReference type="ARBA" id="ARBA00022833"/>
    </source>
</evidence>
<dbReference type="Proteomes" id="UP000045545">
    <property type="component" value="Unassembled WGS sequence"/>
</dbReference>
<dbReference type="InterPro" id="IPR000962">
    <property type="entry name" value="Znf_DskA_TraR"/>
</dbReference>
<dbReference type="PANTHER" id="PTHR33823:SF4">
    <property type="entry name" value="GENERAL STRESS PROTEIN 16O"/>
    <property type="match status" value="1"/>
</dbReference>
<dbReference type="Pfam" id="PF01258">
    <property type="entry name" value="zf-dskA_traR"/>
    <property type="match status" value="1"/>
</dbReference>
<keyword evidence="7" id="KW-1185">Reference proteome</keyword>
<dbReference type="EMBL" id="CGIH01000026">
    <property type="protein sequence ID" value="CFX58418.1"/>
    <property type="molecule type" value="Genomic_DNA"/>
</dbReference>
<dbReference type="STRING" id="690567.1488"/>
<evidence type="ECO:0000256" key="4">
    <source>
        <dbReference type="PROSITE-ProRule" id="PRU00510"/>
    </source>
</evidence>
<reference evidence="6 7" key="1">
    <citation type="submission" date="2015-03" db="EMBL/GenBank/DDBJ databases">
        <authorList>
            <person name="Murphy D."/>
        </authorList>
    </citation>
    <scope>NUCLEOTIDE SEQUENCE [LARGE SCALE GENOMIC DNA]</scope>
    <source>
        <strain evidence="6 7">OL-4</strain>
    </source>
</reference>
<dbReference type="PROSITE" id="PS51128">
    <property type="entry name" value="ZF_DKSA_2"/>
    <property type="match status" value="1"/>
</dbReference>
<keyword evidence="2" id="KW-0863">Zinc-finger</keyword>